<keyword evidence="1" id="KW-0732">Signal</keyword>
<evidence type="ECO:0000256" key="1">
    <source>
        <dbReference type="SAM" id="SignalP"/>
    </source>
</evidence>
<sequence length="90" mass="9683">MFNSKLAKSLLVLVAVIIVAIAVPTALGANNAQASGDYTFNGKTYPTKVAMNKATKNWQNRQLSRTQKQLVKAANAEATTSTRLSHSFSN</sequence>
<feature type="signal peptide" evidence="1">
    <location>
        <begin position="1"/>
        <end position="28"/>
    </location>
</feature>
<evidence type="ECO:0000313" key="2">
    <source>
        <dbReference type="EMBL" id="KRL93698.1"/>
    </source>
</evidence>
<dbReference type="RefSeq" id="WP_057734746.1">
    <property type="nucleotide sequence ID" value="NZ_AZFS01000061.1"/>
</dbReference>
<organism evidence="2 3">
    <name type="scientific">Levilactobacillus hammesii DSM 16381</name>
    <dbReference type="NCBI Taxonomy" id="1423753"/>
    <lineage>
        <taxon>Bacteria</taxon>
        <taxon>Bacillati</taxon>
        <taxon>Bacillota</taxon>
        <taxon>Bacilli</taxon>
        <taxon>Lactobacillales</taxon>
        <taxon>Lactobacillaceae</taxon>
        <taxon>Levilactobacillus</taxon>
    </lineage>
</organism>
<reference evidence="2 3" key="1">
    <citation type="journal article" date="2015" name="Genome Announc.">
        <title>Expanding the biotechnology potential of lactobacilli through comparative genomics of 213 strains and associated genera.</title>
        <authorList>
            <person name="Sun Z."/>
            <person name="Harris H.M."/>
            <person name="McCann A."/>
            <person name="Guo C."/>
            <person name="Argimon S."/>
            <person name="Zhang W."/>
            <person name="Yang X."/>
            <person name="Jeffery I.B."/>
            <person name="Cooney J.C."/>
            <person name="Kagawa T.F."/>
            <person name="Liu W."/>
            <person name="Song Y."/>
            <person name="Salvetti E."/>
            <person name="Wrobel A."/>
            <person name="Rasinkangas P."/>
            <person name="Parkhill J."/>
            <person name="Rea M.C."/>
            <person name="O'Sullivan O."/>
            <person name="Ritari J."/>
            <person name="Douillard F.P."/>
            <person name="Paul Ross R."/>
            <person name="Yang R."/>
            <person name="Briner A.E."/>
            <person name="Felis G.E."/>
            <person name="de Vos W.M."/>
            <person name="Barrangou R."/>
            <person name="Klaenhammer T.R."/>
            <person name="Caufield P.W."/>
            <person name="Cui Y."/>
            <person name="Zhang H."/>
            <person name="O'Toole P.W."/>
        </authorList>
    </citation>
    <scope>NUCLEOTIDE SEQUENCE [LARGE SCALE GENOMIC DNA]</scope>
    <source>
        <strain evidence="2 3">DSM 16381</strain>
    </source>
</reference>
<name>A0A0R1URW8_9LACO</name>
<evidence type="ECO:0000313" key="3">
    <source>
        <dbReference type="Proteomes" id="UP000051580"/>
    </source>
</evidence>
<dbReference type="EMBL" id="AZFS01000061">
    <property type="protein sequence ID" value="KRL93698.1"/>
    <property type="molecule type" value="Genomic_DNA"/>
</dbReference>
<gene>
    <name evidence="2" type="ORF">FD28_GL000883</name>
</gene>
<feature type="chain" id="PRO_5039668647" evidence="1">
    <location>
        <begin position="29"/>
        <end position="90"/>
    </location>
</feature>
<protein>
    <submittedName>
        <fullName evidence="2">Uncharacterized protein</fullName>
    </submittedName>
</protein>
<comment type="caution">
    <text evidence="2">The sequence shown here is derived from an EMBL/GenBank/DDBJ whole genome shotgun (WGS) entry which is preliminary data.</text>
</comment>
<dbReference type="PATRIC" id="fig|1423753.3.peg.922"/>
<keyword evidence="3" id="KW-1185">Reference proteome</keyword>
<accession>A0A0R1URW8</accession>
<dbReference type="OrthoDB" id="2299620at2"/>
<dbReference type="STRING" id="1423753.FD28_GL000883"/>
<dbReference type="Proteomes" id="UP000051580">
    <property type="component" value="Unassembled WGS sequence"/>
</dbReference>
<dbReference type="AlphaFoldDB" id="A0A0R1URW8"/>
<proteinExistence type="predicted"/>